<dbReference type="GO" id="GO:0070941">
    <property type="term" value="P:eisosome assembly"/>
    <property type="evidence" value="ECO:0007669"/>
    <property type="project" value="TreeGrafter"/>
</dbReference>
<feature type="region of interest" description="Disordered" evidence="1">
    <location>
        <begin position="723"/>
        <end position="927"/>
    </location>
</feature>
<feature type="compositionally biased region" description="Polar residues" evidence="1">
    <location>
        <begin position="537"/>
        <end position="546"/>
    </location>
</feature>
<dbReference type="GO" id="GO:0008289">
    <property type="term" value="F:lipid binding"/>
    <property type="evidence" value="ECO:0007669"/>
    <property type="project" value="TreeGrafter"/>
</dbReference>
<feature type="compositionally biased region" description="Polar residues" evidence="1">
    <location>
        <begin position="1231"/>
        <end position="1240"/>
    </location>
</feature>
<reference evidence="3" key="1">
    <citation type="submission" date="2014-09" db="EMBL/GenBank/DDBJ databases">
        <authorList>
            <person name="Sharma Rahul"/>
            <person name="Thines Marco"/>
        </authorList>
    </citation>
    <scope>NUCLEOTIDE SEQUENCE [LARGE SCALE GENOMIC DNA]</scope>
</reference>
<feature type="compositionally biased region" description="Polar residues" evidence="1">
    <location>
        <begin position="835"/>
        <end position="851"/>
    </location>
</feature>
<dbReference type="PANTHER" id="PTHR31962">
    <property type="entry name" value="SPHINGOLIPID LONG CHAIN BASE-RESPONSIVE PROTEIN PIL1"/>
    <property type="match status" value="1"/>
</dbReference>
<feature type="compositionally biased region" description="Polar residues" evidence="1">
    <location>
        <begin position="983"/>
        <end position="1004"/>
    </location>
</feature>
<accession>A0A0P1BKM1</accession>
<dbReference type="Proteomes" id="UP000054845">
    <property type="component" value="Unassembled WGS sequence"/>
</dbReference>
<evidence type="ECO:0000313" key="2">
    <source>
        <dbReference type="EMBL" id="CEH17078.1"/>
    </source>
</evidence>
<dbReference type="Pfam" id="PF13805">
    <property type="entry name" value="Pil1"/>
    <property type="match status" value="1"/>
</dbReference>
<feature type="compositionally biased region" description="Polar residues" evidence="1">
    <location>
        <begin position="1047"/>
        <end position="1056"/>
    </location>
</feature>
<name>A0A0P1BKM1_9BASI</name>
<feature type="compositionally biased region" description="Polar residues" evidence="1">
    <location>
        <begin position="695"/>
        <end position="706"/>
    </location>
</feature>
<organism evidence="2 3">
    <name type="scientific">Ceraceosorus bombacis</name>
    <dbReference type="NCBI Taxonomy" id="401625"/>
    <lineage>
        <taxon>Eukaryota</taxon>
        <taxon>Fungi</taxon>
        <taxon>Dikarya</taxon>
        <taxon>Basidiomycota</taxon>
        <taxon>Ustilaginomycotina</taxon>
        <taxon>Exobasidiomycetes</taxon>
        <taxon>Ceraceosorales</taxon>
        <taxon>Ceraceosoraceae</taxon>
        <taxon>Ceraceosorus</taxon>
    </lineage>
</organism>
<keyword evidence="3" id="KW-1185">Reference proteome</keyword>
<sequence length="1240" mass="129404">MTSLLPSSLSRPHTTTTTDSRLLTNLIKTERNYINHLSSAVGSARTAASALTAWGTAEAPDIAEASAQLAGLFDNAADVQETHVSAIEGYRTALKDVADREASIRNVVRDRDILVGRLIKASKASSSSKRSPEERAEKVAHAQRELSACEEVLQFEEAALVGVKRRTFKEALTLRCKTMGDAGAAMVDAAKSAILLLNDFDSSDVYQPTNSGIGYGNGQHGRNDSINSWNQYGDGPEGVEESRHNHPAFENNSVTPSQSASQTNRPGNTGVNSYANRFNDIGEDEDGERGPVDALQASDDSDDEEAWQHAYRNADRHEGGGAHSSTLPPPHRLDANVGATAQPFMPPAQSSKVKPINGSSASLNGSAAKGSAPSVPKKDRPTQRANAAPIPAREHDLNIVPMPAVPTAPRLKLDGTNLGAVPTAPRLYPRSDAPGGDDSSSEGAPTHQHRGGGWQARPESRTARRNASSDDETTAKGSSRPGAKRGGSFFGRVGKLFKTDVKGEPMPSHPPSQAKTQAQGSQRSGAGWDTRTDAALRNSQGPSRRQSLLRPLPGAPRAGAENASSDDEENPKNLVRHVNRDRPLWRNDEKASSDLGGVMVVPGAVGSGLSRSGSVTPSVRRDVASLARGDSIRSSASGTVRESKAKKRGSILPAHREGGGIANASGALGAFSPQDPQGKYTTSSWVAKHPDEKPSQNFKGSPSLTGKTAAEIAAQVGVVPKVAAASAPTGPPLSSPTPRRAQKESTSTTQSDVEPPLHVPQPSRTMSPPLKPALKVPSGLSRSGSLSNATSAAVRPQMPPVPSAPPLATSLLHSATANAAAQRTASPAPPRLPEVSQSSPIRSTTTGTELSLGQDDRFDGSGTLGELPGVGAPGVPSSDKVLSPSSRRGVELPQIDMPQSEPFRVDIAGNGPTLADRRGSTPGFSDNQAFFTPGEAAALENFFNTPAPETTDDLVQAQHPPGVHQGQPEGVTRQTVERKRLTPSRTYSSGGTPLHADTSSSASGTEPGPGALQHAGLPQPTASVTSTIANAVPIAPSSTLAAPPVNVATSDTSTVEGSGVSRRKSVRMAPDVKLPPETPTPGVEAQDYLSRAQARAPGSSLVGSLPRIAPPPTAPPRISDSIRSAADYQPVHLEDSTPARQRASWSSRLDARPAADDSSSDEGDGLDSYASARKAFGSASRHLGKATGITGSASKGKRNETESPRKKKSKKTENHGYNTSVPLPAGLQVVGRSNSVRSKK</sequence>
<dbReference type="Gene3D" id="1.20.1270.60">
    <property type="entry name" value="Arfaptin homology (AH) domain/BAR domain"/>
    <property type="match status" value="1"/>
</dbReference>
<protein>
    <submittedName>
        <fullName evidence="2">SPHINGOLIPID LONG CHAIN BASE-RESPONSIVE PROTEIN PIL1</fullName>
    </submittedName>
</protein>
<dbReference type="InterPro" id="IPR028245">
    <property type="entry name" value="PIL1/LSP1"/>
</dbReference>
<feature type="region of interest" description="Disordered" evidence="1">
    <location>
        <begin position="945"/>
        <end position="1024"/>
    </location>
</feature>
<dbReference type="GO" id="GO:0006897">
    <property type="term" value="P:endocytosis"/>
    <property type="evidence" value="ECO:0007669"/>
    <property type="project" value="TreeGrafter"/>
</dbReference>
<feature type="region of interest" description="Disordered" evidence="1">
    <location>
        <begin position="211"/>
        <end position="706"/>
    </location>
</feature>
<feature type="compositionally biased region" description="Low complexity" evidence="1">
    <location>
        <begin position="814"/>
        <end position="826"/>
    </location>
</feature>
<dbReference type="AlphaFoldDB" id="A0A0P1BKM1"/>
<dbReference type="OrthoDB" id="3358861at2759"/>
<dbReference type="InterPro" id="IPR027267">
    <property type="entry name" value="AH/BAR_dom_sf"/>
</dbReference>
<feature type="compositionally biased region" description="Polar residues" evidence="1">
    <location>
        <begin position="250"/>
        <end position="276"/>
    </location>
</feature>
<feature type="compositionally biased region" description="Low complexity" evidence="1">
    <location>
        <begin position="358"/>
        <end position="372"/>
    </location>
</feature>
<evidence type="ECO:0000256" key="1">
    <source>
        <dbReference type="SAM" id="MobiDB-lite"/>
    </source>
</evidence>
<evidence type="ECO:0000313" key="3">
    <source>
        <dbReference type="Proteomes" id="UP000054845"/>
    </source>
</evidence>
<dbReference type="EMBL" id="CCYA01000254">
    <property type="protein sequence ID" value="CEH17078.1"/>
    <property type="molecule type" value="Genomic_DNA"/>
</dbReference>
<proteinExistence type="predicted"/>
<dbReference type="GO" id="GO:0005886">
    <property type="term" value="C:plasma membrane"/>
    <property type="evidence" value="ECO:0007669"/>
    <property type="project" value="TreeGrafter"/>
</dbReference>
<feature type="region of interest" description="Disordered" evidence="1">
    <location>
        <begin position="1036"/>
        <end position="1240"/>
    </location>
</feature>
<dbReference type="STRING" id="401625.A0A0P1BKM1"/>
<dbReference type="GO" id="GO:0036286">
    <property type="term" value="C:eisosome filament"/>
    <property type="evidence" value="ECO:0007669"/>
    <property type="project" value="TreeGrafter"/>
</dbReference>
<feature type="compositionally biased region" description="Basic and acidic residues" evidence="1">
    <location>
        <begin position="578"/>
        <end position="592"/>
    </location>
</feature>
<dbReference type="PANTHER" id="PTHR31962:SF1">
    <property type="entry name" value="SPHINGOLIPID LONG CHAIN BASE-RESPONSIVE PROTEIN PIL1"/>
    <property type="match status" value="1"/>
</dbReference>
<feature type="compositionally biased region" description="Polar residues" evidence="1">
    <location>
        <begin position="780"/>
        <end position="791"/>
    </location>
</feature>
<feature type="compositionally biased region" description="Polar residues" evidence="1">
    <location>
        <begin position="511"/>
        <end position="524"/>
    </location>
</feature>